<feature type="region of interest" description="Disordered" evidence="1">
    <location>
        <begin position="249"/>
        <end position="271"/>
    </location>
</feature>
<name>A0A9P0H3E3_NEZVI</name>
<organism evidence="2 3">
    <name type="scientific">Nezara viridula</name>
    <name type="common">Southern green stink bug</name>
    <name type="synonym">Cimex viridulus</name>
    <dbReference type="NCBI Taxonomy" id="85310"/>
    <lineage>
        <taxon>Eukaryota</taxon>
        <taxon>Metazoa</taxon>
        <taxon>Ecdysozoa</taxon>
        <taxon>Arthropoda</taxon>
        <taxon>Hexapoda</taxon>
        <taxon>Insecta</taxon>
        <taxon>Pterygota</taxon>
        <taxon>Neoptera</taxon>
        <taxon>Paraneoptera</taxon>
        <taxon>Hemiptera</taxon>
        <taxon>Heteroptera</taxon>
        <taxon>Panheteroptera</taxon>
        <taxon>Pentatomomorpha</taxon>
        <taxon>Pentatomoidea</taxon>
        <taxon>Pentatomidae</taxon>
        <taxon>Pentatominae</taxon>
        <taxon>Nezara</taxon>
    </lineage>
</organism>
<dbReference type="OrthoDB" id="8197263at2759"/>
<sequence length="304" mass="34173">MESKNLPILDPTSDPRQGKLPGTVITALSRSASFAASLQHPTVTLIEDMDSEARRKSQANDGFEMAKKTVKTKRIEEPSVVATANKYLPLNSISIEPRSAIETVNQPAPQTTSQTTPTKIPQVPPIVITGTHSTTFITEFMTSLNITNYFLRHTRKDLRILLASANDRTPLLRGLTENNIKYHTFAVRGDEQRPQRELIPKSPDEDGRKEWGEMSQETSSDVNSEHNSSADEDSQLRLRLKRKLQRNRTSFTNEQIDSLEKERVSPDRNGSGPLNIKHSFISSEAIHGHGKCKFELIFLTRSRD</sequence>
<feature type="compositionally biased region" description="Polar residues" evidence="1">
    <location>
        <begin position="215"/>
        <end position="227"/>
    </location>
</feature>
<proteinExistence type="predicted"/>
<protein>
    <submittedName>
        <fullName evidence="2">Uncharacterized protein</fullName>
    </submittedName>
</protein>
<feature type="region of interest" description="Disordered" evidence="1">
    <location>
        <begin position="1"/>
        <end position="20"/>
    </location>
</feature>
<keyword evidence="3" id="KW-1185">Reference proteome</keyword>
<accession>A0A9P0H3E3</accession>
<reference evidence="2" key="1">
    <citation type="submission" date="2022-01" db="EMBL/GenBank/DDBJ databases">
        <authorList>
            <person name="King R."/>
        </authorList>
    </citation>
    <scope>NUCLEOTIDE SEQUENCE</scope>
</reference>
<dbReference type="EMBL" id="OV725078">
    <property type="protein sequence ID" value="CAH1392520.1"/>
    <property type="molecule type" value="Genomic_DNA"/>
</dbReference>
<evidence type="ECO:0000313" key="2">
    <source>
        <dbReference type="EMBL" id="CAH1392520.1"/>
    </source>
</evidence>
<dbReference type="Proteomes" id="UP001152798">
    <property type="component" value="Chromosome 2"/>
</dbReference>
<evidence type="ECO:0000313" key="3">
    <source>
        <dbReference type="Proteomes" id="UP001152798"/>
    </source>
</evidence>
<feature type="compositionally biased region" description="Basic and acidic residues" evidence="1">
    <location>
        <begin position="188"/>
        <end position="212"/>
    </location>
</feature>
<feature type="region of interest" description="Disordered" evidence="1">
    <location>
        <begin position="186"/>
        <end position="235"/>
    </location>
</feature>
<evidence type="ECO:0000256" key="1">
    <source>
        <dbReference type="SAM" id="MobiDB-lite"/>
    </source>
</evidence>
<dbReference type="AlphaFoldDB" id="A0A9P0H3E3"/>
<gene>
    <name evidence="2" type="ORF">NEZAVI_LOCUS3328</name>
</gene>